<protein>
    <submittedName>
        <fullName evidence="1">Uncharacterized protein</fullName>
    </submittedName>
</protein>
<dbReference type="AlphaFoldDB" id="A0A481RLG8"/>
<dbReference type="EMBL" id="CP034941">
    <property type="protein sequence ID" value="QAY21839.1"/>
    <property type="molecule type" value="Genomic_DNA"/>
</dbReference>
<dbReference type="GeneID" id="301361763"/>
<dbReference type="KEGG" id="hezz:EO776_18105"/>
<evidence type="ECO:0000313" key="1">
    <source>
        <dbReference type="EMBL" id="QAY21839.1"/>
    </source>
</evidence>
<dbReference type="Proteomes" id="UP000293073">
    <property type="component" value="Plasmid megaplasmid"/>
</dbReference>
<gene>
    <name evidence="1" type="ORF">EO776_18105</name>
</gene>
<proteinExistence type="predicted"/>
<accession>A0A481RLG8</accession>
<name>A0A481RLG8_HALEZ</name>
<organism evidence="1 2">
    <name type="scientific">Halorubrum ezzemoulense</name>
    <name type="common">Halorubrum chaoviator</name>
    <dbReference type="NCBI Taxonomy" id="337243"/>
    <lineage>
        <taxon>Archaea</taxon>
        <taxon>Methanobacteriati</taxon>
        <taxon>Methanobacteriota</taxon>
        <taxon>Stenosarchaea group</taxon>
        <taxon>Halobacteria</taxon>
        <taxon>Halobacteriales</taxon>
        <taxon>Haloferacaceae</taxon>
        <taxon>Halorubrum</taxon>
    </lineage>
</organism>
<keyword evidence="1" id="KW-0614">Plasmid</keyword>
<evidence type="ECO:0000313" key="2">
    <source>
        <dbReference type="Proteomes" id="UP000293073"/>
    </source>
</evidence>
<dbReference type="RefSeq" id="WP_129452656.1">
    <property type="nucleotide sequence ID" value="NZ_CP034941.1"/>
</dbReference>
<reference evidence="2" key="1">
    <citation type="submission" date="2019-01" db="EMBL/GenBank/DDBJ databases">
        <title>Complete genome of Halorubrum ezzemoulense strain FB21.</title>
        <authorList>
            <person name="Feng Y."/>
            <person name="Louyakis A.S."/>
            <person name="Papke R.T."/>
            <person name="Gogarten J.P."/>
        </authorList>
    </citation>
    <scope>NUCLEOTIDE SEQUENCE [LARGE SCALE GENOMIC DNA]</scope>
    <source>
        <strain evidence="2">Fb21</strain>
        <plasmid evidence="2">megaPlasmid</plasmid>
    </source>
</reference>
<geneLocation type="plasmid" evidence="2">
    <name>megaPlasmid</name>
</geneLocation>
<sequence>MTDIGYRLSEPVTEYSLDKITKEEFKKRVKSIETSTEGANWWTVCTAILDETHKSNYADIAEPLLELYNREDLKRIFGEETIEEVV</sequence>